<evidence type="ECO:0000256" key="1">
    <source>
        <dbReference type="ARBA" id="ARBA00006484"/>
    </source>
</evidence>
<evidence type="ECO:0000256" key="2">
    <source>
        <dbReference type="ARBA" id="ARBA00023002"/>
    </source>
</evidence>
<keyword evidence="4" id="KW-1185">Reference proteome</keyword>
<keyword evidence="2" id="KW-0560">Oxidoreductase</keyword>
<dbReference type="Pfam" id="PF13561">
    <property type="entry name" value="adh_short_C2"/>
    <property type="match status" value="1"/>
</dbReference>
<evidence type="ECO:0000313" key="4">
    <source>
        <dbReference type="Proteomes" id="UP000321058"/>
    </source>
</evidence>
<comment type="similarity">
    <text evidence="1">Belongs to the short-chain dehydrogenases/reductases (SDR) family.</text>
</comment>
<proteinExistence type="inferred from homology"/>
<reference evidence="3 4" key="1">
    <citation type="submission" date="2019-07" db="EMBL/GenBank/DDBJ databases">
        <title>Whole genome shotgun sequence of Reyranella soli NBRC 108950.</title>
        <authorList>
            <person name="Hosoyama A."/>
            <person name="Uohara A."/>
            <person name="Ohji S."/>
            <person name="Ichikawa N."/>
        </authorList>
    </citation>
    <scope>NUCLEOTIDE SEQUENCE [LARGE SCALE GENOMIC DNA]</scope>
    <source>
        <strain evidence="3 4">NBRC 108950</strain>
    </source>
</reference>
<dbReference type="Proteomes" id="UP000321058">
    <property type="component" value="Unassembled WGS sequence"/>
</dbReference>
<organism evidence="3 4">
    <name type="scientific">Reyranella soli</name>
    <dbReference type="NCBI Taxonomy" id="1230389"/>
    <lineage>
        <taxon>Bacteria</taxon>
        <taxon>Pseudomonadati</taxon>
        <taxon>Pseudomonadota</taxon>
        <taxon>Alphaproteobacteria</taxon>
        <taxon>Hyphomicrobiales</taxon>
        <taxon>Reyranellaceae</taxon>
        <taxon>Reyranella</taxon>
    </lineage>
</organism>
<dbReference type="AlphaFoldDB" id="A0A512NGU3"/>
<sequence length="266" mass="27648">MEPGKRLLGKVAVVTGGASGIGAATARLFAQHGASVLLTDSNTSLGKSIETEIASAGGTARFAEQDVRNEGRWSAIVDQAEKAWGRVDILCNIAGISGRDPKQNIQTGHTAGPRLADQTLEHWNLVMEINATGVFLGTKAAVPAMQRSGGGSIINISSICGIVGSHANAAYHASKGAVRIFSKAAAIQYAPDRIRVNSVHPGFVDTPMTAPGHSNPEVARKRMEATPLGRFGTPYDIAAGCLYLASDEASWVTGTELVIDGGMTAN</sequence>
<gene>
    <name evidence="3" type="ORF">RSO01_53430</name>
</gene>
<dbReference type="SUPFAM" id="SSF51735">
    <property type="entry name" value="NAD(P)-binding Rossmann-fold domains"/>
    <property type="match status" value="1"/>
</dbReference>
<protein>
    <submittedName>
        <fullName evidence="3">Dehydrogenase</fullName>
    </submittedName>
</protein>
<dbReference type="NCBIfam" id="NF005559">
    <property type="entry name" value="PRK07231.1"/>
    <property type="match status" value="1"/>
</dbReference>
<accession>A0A512NGU3</accession>
<dbReference type="InterPro" id="IPR036291">
    <property type="entry name" value="NAD(P)-bd_dom_sf"/>
</dbReference>
<dbReference type="OrthoDB" id="5457012at2"/>
<dbReference type="RefSeq" id="WP_147153167.1">
    <property type="nucleotide sequence ID" value="NZ_BKAJ01000095.1"/>
</dbReference>
<dbReference type="FunFam" id="3.40.50.720:FF:000084">
    <property type="entry name" value="Short-chain dehydrogenase reductase"/>
    <property type="match status" value="1"/>
</dbReference>
<dbReference type="PRINTS" id="PR00081">
    <property type="entry name" value="GDHRDH"/>
</dbReference>
<dbReference type="PANTHER" id="PTHR42760:SF133">
    <property type="entry name" value="3-OXOACYL-[ACYL-CARRIER-PROTEIN] REDUCTASE"/>
    <property type="match status" value="1"/>
</dbReference>
<dbReference type="InterPro" id="IPR002347">
    <property type="entry name" value="SDR_fam"/>
</dbReference>
<dbReference type="EMBL" id="BKAJ01000095">
    <property type="protein sequence ID" value="GEP58177.1"/>
    <property type="molecule type" value="Genomic_DNA"/>
</dbReference>
<dbReference type="PRINTS" id="PR00080">
    <property type="entry name" value="SDRFAMILY"/>
</dbReference>
<dbReference type="Gene3D" id="3.40.50.720">
    <property type="entry name" value="NAD(P)-binding Rossmann-like Domain"/>
    <property type="match status" value="1"/>
</dbReference>
<dbReference type="GO" id="GO:0016616">
    <property type="term" value="F:oxidoreductase activity, acting on the CH-OH group of donors, NAD or NADP as acceptor"/>
    <property type="evidence" value="ECO:0007669"/>
    <property type="project" value="TreeGrafter"/>
</dbReference>
<dbReference type="PANTHER" id="PTHR42760">
    <property type="entry name" value="SHORT-CHAIN DEHYDROGENASES/REDUCTASES FAMILY MEMBER"/>
    <property type="match status" value="1"/>
</dbReference>
<evidence type="ECO:0000313" key="3">
    <source>
        <dbReference type="EMBL" id="GEP58177.1"/>
    </source>
</evidence>
<comment type="caution">
    <text evidence="3">The sequence shown here is derived from an EMBL/GenBank/DDBJ whole genome shotgun (WGS) entry which is preliminary data.</text>
</comment>
<name>A0A512NGU3_9HYPH</name>